<evidence type="ECO:0000259" key="35">
    <source>
        <dbReference type="PROSITE" id="PS50003"/>
    </source>
</evidence>
<evidence type="ECO:0000256" key="10">
    <source>
        <dbReference type="ARBA" id="ARBA00022490"/>
    </source>
</evidence>
<dbReference type="FunFam" id="3.30.60.20:FF:000005">
    <property type="entry name" value="Non-specific serine/threonine protein kinase"/>
    <property type="match status" value="1"/>
</dbReference>
<evidence type="ECO:0000256" key="13">
    <source>
        <dbReference type="ARBA" id="ARBA00022679"/>
    </source>
</evidence>
<dbReference type="SMART" id="SM00233">
    <property type="entry name" value="PH"/>
    <property type="match status" value="1"/>
</dbReference>
<reference evidence="41" key="1">
    <citation type="submission" date="2025-08" db="UniProtKB">
        <authorList>
            <consortium name="Ensembl"/>
        </authorList>
    </citation>
    <scope>IDENTIFICATION</scope>
</reference>
<dbReference type="InterPro" id="IPR011993">
    <property type="entry name" value="PH-like_dom_sf"/>
</dbReference>
<evidence type="ECO:0000256" key="12">
    <source>
        <dbReference type="ARBA" id="ARBA00022553"/>
    </source>
</evidence>
<dbReference type="PROSITE" id="PS50219">
    <property type="entry name" value="CNH"/>
    <property type="match status" value="1"/>
</dbReference>
<keyword evidence="16" id="KW-0863">Zinc-finger</keyword>
<keyword evidence="23" id="KW-0472">Membrane</keyword>
<evidence type="ECO:0000256" key="1">
    <source>
        <dbReference type="ARBA" id="ARBA00001946"/>
    </source>
</evidence>
<accession>A0A8C3KAD0</accession>
<evidence type="ECO:0000313" key="42">
    <source>
        <dbReference type="Proteomes" id="UP000694419"/>
    </source>
</evidence>
<feature type="domain" description="CRIB" evidence="38">
    <location>
        <begin position="1458"/>
        <end position="1471"/>
    </location>
</feature>
<evidence type="ECO:0000256" key="3">
    <source>
        <dbReference type="ARBA" id="ARBA00004413"/>
    </source>
</evidence>
<dbReference type="SMART" id="SM00285">
    <property type="entry name" value="PBD"/>
    <property type="match status" value="1"/>
</dbReference>
<evidence type="ECO:0000256" key="17">
    <source>
        <dbReference type="ARBA" id="ARBA00022777"/>
    </source>
</evidence>
<dbReference type="Pfam" id="PF00069">
    <property type="entry name" value="Pkinase"/>
    <property type="match status" value="1"/>
</dbReference>
<dbReference type="Gene3D" id="3.30.200.20">
    <property type="entry name" value="Phosphorylase Kinase, domain 1"/>
    <property type="match status" value="1"/>
</dbReference>
<comment type="cofactor">
    <cofactor evidence="1">
        <name>Mg(2+)</name>
        <dbReference type="ChEBI" id="CHEBI:18420"/>
    </cofactor>
</comment>
<evidence type="ECO:0000259" key="37">
    <source>
        <dbReference type="PROSITE" id="PS50081"/>
    </source>
</evidence>
<dbReference type="InterPro" id="IPR011009">
    <property type="entry name" value="Kinase-like_dom_sf"/>
</dbReference>
<keyword evidence="20" id="KW-0460">Magnesium</keyword>
<dbReference type="SUPFAM" id="SSF56112">
    <property type="entry name" value="Protein kinase-like (PK-like)"/>
    <property type="match status" value="1"/>
</dbReference>
<feature type="coiled-coil region" evidence="33">
    <location>
        <begin position="805"/>
        <end position="846"/>
    </location>
</feature>
<dbReference type="GO" id="GO:0005737">
    <property type="term" value="C:cytoplasm"/>
    <property type="evidence" value="ECO:0007669"/>
    <property type="project" value="UniProtKB-SubCell"/>
</dbReference>
<name>A0A8C3KAD0_9CHAR</name>
<dbReference type="PROSITE" id="PS50081">
    <property type="entry name" value="ZF_DAG_PE_2"/>
    <property type="match status" value="1"/>
</dbReference>
<dbReference type="InterPro" id="IPR050839">
    <property type="entry name" value="Rho-assoc_Ser/Thr_Kinase"/>
</dbReference>
<evidence type="ECO:0000256" key="24">
    <source>
        <dbReference type="ARBA" id="ARBA00023273"/>
    </source>
</evidence>
<dbReference type="InterPro" id="IPR008271">
    <property type="entry name" value="Ser/Thr_kinase_AS"/>
</dbReference>
<dbReference type="SMART" id="SM00133">
    <property type="entry name" value="S_TK_X"/>
    <property type="match status" value="1"/>
</dbReference>
<evidence type="ECO:0000259" key="40">
    <source>
        <dbReference type="PROSITE" id="PS51285"/>
    </source>
</evidence>
<dbReference type="PROSITE" id="PS00479">
    <property type="entry name" value="ZF_DAG_PE_1"/>
    <property type="match status" value="1"/>
</dbReference>
<evidence type="ECO:0000256" key="11">
    <source>
        <dbReference type="ARBA" id="ARBA00022527"/>
    </source>
</evidence>
<dbReference type="SMART" id="SM00036">
    <property type="entry name" value="CNH"/>
    <property type="match status" value="1"/>
</dbReference>
<dbReference type="Pfam" id="PF00780">
    <property type="entry name" value="CNH"/>
    <property type="match status" value="2"/>
</dbReference>
<dbReference type="PROSITE" id="PS50011">
    <property type="entry name" value="PROTEIN_KINASE_DOM"/>
    <property type="match status" value="1"/>
</dbReference>
<dbReference type="Ensembl" id="ENSCPGT00000022546.1">
    <property type="protein sequence ID" value="ENSCPGP00000020573.1"/>
    <property type="gene ID" value="ENSCPGG00000009560.1"/>
</dbReference>
<dbReference type="FunFam" id="2.30.29.30:FF:000140">
    <property type="entry name" value="CDC42 binding protein kinase beta"/>
    <property type="match status" value="1"/>
</dbReference>
<feature type="domain" description="CNH" evidence="39">
    <location>
        <begin position="1077"/>
        <end position="1387"/>
    </location>
</feature>
<evidence type="ECO:0000256" key="32">
    <source>
        <dbReference type="PROSITE-ProRule" id="PRU10141"/>
    </source>
</evidence>
<evidence type="ECO:0000256" key="21">
    <source>
        <dbReference type="ARBA" id="ARBA00022949"/>
    </source>
</evidence>
<dbReference type="Pfam" id="PF15796">
    <property type="entry name" value="KELK"/>
    <property type="match status" value="1"/>
</dbReference>
<feature type="domain" description="Protein kinase" evidence="36">
    <location>
        <begin position="77"/>
        <end position="343"/>
    </location>
</feature>
<evidence type="ECO:0000256" key="26">
    <source>
        <dbReference type="ARBA" id="ARBA00048679"/>
    </source>
</evidence>
<evidence type="ECO:0000259" key="36">
    <source>
        <dbReference type="PROSITE" id="PS50011"/>
    </source>
</evidence>
<dbReference type="Gene3D" id="1.20.5.340">
    <property type="match status" value="1"/>
</dbReference>
<evidence type="ECO:0000256" key="31">
    <source>
        <dbReference type="ARBA" id="ARBA00082349"/>
    </source>
</evidence>
<evidence type="ECO:0000256" key="28">
    <source>
        <dbReference type="ARBA" id="ARBA00073267"/>
    </source>
</evidence>
<comment type="function">
    <text evidence="27">Serine/threonine-protein kinase which is an important downstream effector of CDC42 and plays a role in the regulation of cytoskeleton reorganization and cell migration. Regulates actin cytoskeletal reorganization via phosphorylation of PPP1R12C and MYL9/MLC2. In concert with MYO18A and LURAP1, is involved in modulating lamellar actomyosin retrograde flow that is crucial to cell protrusion and migration. Phosphorylates PPP1R12A. In concert with FAM89B/LRAP25 mediates the targeting of LIMK1 to the lamellipodium resulting in its activation and subsequent phosphorylation of CFL1 which is important for lamellipodial F-actin regulation.</text>
</comment>
<keyword evidence="12" id="KW-0597">Phosphoprotein</keyword>
<evidence type="ECO:0000313" key="41">
    <source>
        <dbReference type="Ensembl" id="ENSCPGP00000020573.1"/>
    </source>
</evidence>
<evidence type="ECO:0000256" key="20">
    <source>
        <dbReference type="ARBA" id="ARBA00022842"/>
    </source>
</evidence>
<comment type="subcellular location">
    <subcellularLocation>
        <location evidence="2">Cell junction</location>
    </subcellularLocation>
    <subcellularLocation>
        <location evidence="3">Cell membrane</location>
        <topology evidence="3">Peripheral membrane protein</topology>
        <orientation evidence="3">Cytoplasmic side</orientation>
    </subcellularLocation>
    <subcellularLocation>
        <location evidence="5">Cell projection</location>
        <location evidence="5">Lamellipodium</location>
    </subcellularLocation>
    <subcellularLocation>
        <location evidence="4">Cytoplasm</location>
    </subcellularLocation>
</comment>
<dbReference type="SUPFAM" id="SSF57889">
    <property type="entry name" value="Cysteine-rich domain"/>
    <property type="match status" value="1"/>
</dbReference>
<dbReference type="Gene3D" id="2.30.29.30">
    <property type="entry name" value="Pleckstrin-homology domain (PH domain)/Phosphotyrosine-binding domain (PTB)"/>
    <property type="match status" value="1"/>
</dbReference>
<dbReference type="FunFam" id="1.10.510.10:FF:000014">
    <property type="entry name" value="Non-specific serine/threonine protein kinase"/>
    <property type="match status" value="1"/>
</dbReference>
<dbReference type="PANTHER" id="PTHR22988">
    <property type="entry name" value="MYOTONIC DYSTROPHY S/T KINASE-RELATED"/>
    <property type="match status" value="1"/>
</dbReference>
<organism evidence="41 42">
    <name type="scientific">Calidris pygmaea</name>
    <name type="common">Spoon-billed sandpiper</name>
    <dbReference type="NCBI Taxonomy" id="425635"/>
    <lineage>
        <taxon>Eukaryota</taxon>
        <taxon>Metazoa</taxon>
        <taxon>Chordata</taxon>
        <taxon>Craniata</taxon>
        <taxon>Vertebrata</taxon>
        <taxon>Euteleostomi</taxon>
        <taxon>Archelosauria</taxon>
        <taxon>Archosauria</taxon>
        <taxon>Dinosauria</taxon>
        <taxon>Saurischia</taxon>
        <taxon>Theropoda</taxon>
        <taxon>Coelurosauria</taxon>
        <taxon>Aves</taxon>
        <taxon>Neognathae</taxon>
        <taxon>Neoaves</taxon>
        <taxon>Charadriiformes</taxon>
        <taxon>Scolopacidae</taxon>
        <taxon>Calidris</taxon>
    </lineage>
</organism>
<evidence type="ECO:0000256" key="18">
    <source>
        <dbReference type="ARBA" id="ARBA00022833"/>
    </source>
</evidence>
<evidence type="ECO:0000256" key="9">
    <source>
        <dbReference type="ARBA" id="ARBA00022481"/>
    </source>
</evidence>
<keyword evidence="8" id="KW-1003">Cell membrane</keyword>
<dbReference type="GO" id="GO:0005886">
    <property type="term" value="C:plasma membrane"/>
    <property type="evidence" value="ECO:0007669"/>
    <property type="project" value="UniProtKB-SubCell"/>
</dbReference>
<dbReference type="InterPro" id="IPR002219">
    <property type="entry name" value="PKC_DAG/PE"/>
</dbReference>
<evidence type="ECO:0000256" key="23">
    <source>
        <dbReference type="ARBA" id="ARBA00023136"/>
    </source>
</evidence>
<dbReference type="GO" id="GO:0030027">
    <property type="term" value="C:lamellipodium"/>
    <property type="evidence" value="ECO:0007669"/>
    <property type="project" value="UniProtKB-SubCell"/>
</dbReference>
<feature type="coiled-coil region" evidence="33">
    <location>
        <begin position="441"/>
        <end position="715"/>
    </location>
</feature>
<keyword evidence="24" id="KW-0966">Cell projection</keyword>
<keyword evidence="42" id="KW-1185">Reference proteome</keyword>
<evidence type="ECO:0000256" key="7">
    <source>
        <dbReference type="ARBA" id="ARBA00012513"/>
    </source>
</evidence>
<feature type="domain" description="Phorbol-ester/DAG-type" evidence="37">
    <location>
        <begin position="933"/>
        <end position="983"/>
    </location>
</feature>
<evidence type="ECO:0000256" key="6">
    <source>
        <dbReference type="ARBA" id="ARBA00005719"/>
    </source>
</evidence>
<keyword evidence="10" id="KW-0963">Cytoplasm</keyword>
<comment type="catalytic activity">
    <reaction evidence="26">
        <text>L-seryl-[protein] + ATP = O-phospho-L-seryl-[protein] + ADP + H(+)</text>
        <dbReference type="Rhea" id="RHEA:17989"/>
        <dbReference type="Rhea" id="RHEA-COMP:9863"/>
        <dbReference type="Rhea" id="RHEA-COMP:11604"/>
        <dbReference type="ChEBI" id="CHEBI:15378"/>
        <dbReference type="ChEBI" id="CHEBI:29999"/>
        <dbReference type="ChEBI" id="CHEBI:30616"/>
        <dbReference type="ChEBI" id="CHEBI:83421"/>
        <dbReference type="ChEBI" id="CHEBI:456216"/>
        <dbReference type="EC" id="2.7.11.1"/>
    </reaction>
</comment>
<dbReference type="Pfam" id="PF00130">
    <property type="entry name" value="C1_1"/>
    <property type="match status" value="1"/>
</dbReference>
<evidence type="ECO:0000256" key="33">
    <source>
        <dbReference type="SAM" id="Coils"/>
    </source>
</evidence>
<proteinExistence type="inferred from homology"/>
<dbReference type="CDD" id="cd01243">
    <property type="entry name" value="PH_MRCK"/>
    <property type="match status" value="1"/>
</dbReference>
<dbReference type="GO" id="GO:0042641">
    <property type="term" value="C:actomyosin"/>
    <property type="evidence" value="ECO:0007669"/>
    <property type="project" value="UniProtKB-ARBA"/>
</dbReference>
<dbReference type="InterPro" id="IPR000719">
    <property type="entry name" value="Prot_kinase_dom"/>
</dbReference>
<evidence type="ECO:0000256" key="30">
    <source>
        <dbReference type="ARBA" id="ARBA00079498"/>
    </source>
</evidence>
<evidence type="ECO:0000256" key="29">
    <source>
        <dbReference type="ARBA" id="ARBA00079250"/>
    </source>
</evidence>
<dbReference type="InterPro" id="IPR014930">
    <property type="entry name" value="Myotonic_dystrophy_kinase_coil"/>
</dbReference>
<keyword evidence="14" id="KW-0479">Metal-binding</keyword>
<evidence type="ECO:0000256" key="16">
    <source>
        <dbReference type="ARBA" id="ARBA00022771"/>
    </source>
</evidence>
<dbReference type="CDD" id="cd00132">
    <property type="entry name" value="CRIB"/>
    <property type="match status" value="1"/>
</dbReference>
<evidence type="ECO:0000256" key="14">
    <source>
        <dbReference type="ARBA" id="ARBA00022723"/>
    </source>
</evidence>
<evidence type="ECO:0000259" key="39">
    <source>
        <dbReference type="PROSITE" id="PS50219"/>
    </source>
</evidence>
<evidence type="ECO:0000256" key="25">
    <source>
        <dbReference type="ARBA" id="ARBA00047899"/>
    </source>
</evidence>
<feature type="domain" description="AGC-kinase C-terminal" evidence="40">
    <location>
        <begin position="344"/>
        <end position="414"/>
    </location>
</feature>
<evidence type="ECO:0000259" key="38">
    <source>
        <dbReference type="PROSITE" id="PS50108"/>
    </source>
</evidence>
<dbReference type="GO" id="GO:0016477">
    <property type="term" value="P:cell migration"/>
    <property type="evidence" value="ECO:0007669"/>
    <property type="project" value="UniProtKB-ARBA"/>
</dbReference>
<sequence>MSAKVRLKRLEQLVLEGPQRHDSVLSVETLLDLLVGVYAECSRDSPLRRDRYVSDFLEWARPFTKLVKEMQLHRDDFEIIKVIGRGAFGEVAVVKMKCTERIYAMKILNKWEMLKRAETACFREERNVLVNGDCQWITTLHYAFQDENYLYLVMDYYVGGDLLTLLSKFEDKLPEDMARFYIGEMVLAIHSIHELHYVHRDIKPDNVLLDMNGHIRLADFGSCLKMSEDGTVQSSVAVGTPDYISPEILQAMEDGMGKYGPECDWWSLGVCMYEMLYGETPFYAESLVETYGKIMNHEERFQFPSHVTDVSEEAKDLIQRLICSRERRLGQNGIEDFKSHAFFEGLNWDNIRNLEAPYIPDVSSPSDTSNFDVDDDVLRNPEVVPPSSHTGFSGLHLPFVGFTYTTDSSLSDRGTLKSVMQSDTVTKDTDVQRDLKNTSQIEGYEKKIRKLEQEKQDLNRKLQESTQTMQNLQAPVCVTVNTSRDKEIKKLNEEIERLKNKLTGNKLEGQLADAVAFRQEHEDSIHKLKGLEKQCRVLRQEKEDLHKQLVEASERLKMQSKELRDAHQQRKLAVQEFSELSERMGDLRSQKQKLSRQLRDKEEEVEMSMQKIDAMRQDILKNVKKEVHDSESHQLALQKEIMILKDKLEKTKRERHSEMEEAVGTMKEKYERERSMLLEDNKKLTTENERLCSFVDKLTAQNRQLEDELQDLAAKKESVAHWEAQIAEIIQWVSDEKDARGYLQALASKMTEELESLRSSSLGSRTLDPLWKVRRSQKLDMSARLELQSALDAEIRAKQLVQEELRKVKDANISFESKLKESEAKNRELLEEMEALKKKLEEKYRTDSGLKLPDFQDSIFEYFNTSPLARDLTFRTSSISEQETQGPKSEVSPSTSVVTAEQQQEVREPLFSPEELFLKIYFFYPECIFQPKAHQLNIKSFTSPTQCSHCTSLMVGLVRQGYACDVCSFACHVSCKDSAPQVCPIPPEQAKRPLGVDVQRGIGTAYKGYVKVPKPTGVKKGWQRAYAVVCDCKLFLYDVPEGKSTQPGVVASQVLDLRDEDFCVSSVLASDVIHATRKDIPCIFRVTASLLGLPSKSCSLLILTENENEKRKWVGILEGLQSILHKNKLKNQVVHIPQEAYDSTLPLIKASLAAAIVDRDRIAIGSEEGLYVIEVTRDVIVRAADCKKVYQIELAPKEKIIILICGRNHHVHLYPWASLDGSEGNFDIKLAETKGCQLITTGTLKKSSSTCLFVAVKRQVFCYEIHRTKPFHKKFSEIQAPGTVQWMTVFKDKLCQSFDALCAVELSNEEYLLCFSHMGVYVDSQGRRSRMQELMWPATPVACSCNSSYVTVYSEYGVDVFDVNTMEWVQTIGLRRIRPLNMDGTLNLLNCEPPRLIYFKNKFVAGAALSVPETSDNSKKQMLRTRSKRRFVFKVPEEERLQQRREMLRDPELRSKMISNPTNFNHVAHMGPGDGMQVLMDLPLPDSDSTKHSTPSNSSNPSGPPSPNSPHRNQLTLDGLDQSTCDA</sequence>
<dbReference type="SUPFAM" id="SSF69322">
    <property type="entry name" value="Tricorn protease domain 2"/>
    <property type="match status" value="1"/>
</dbReference>
<evidence type="ECO:0000256" key="27">
    <source>
        <dbReference type="ARBA" id="ARBA00060291"/>
    </source>
</evidence>
<dbReference type="Gene3D" id="1.10.510.10">
    <property type="entry name" value="Transferase(Phosphotransferase) domain 1"/>
    <property type="match status" value="1"/>
</dbReference>
<evidence type="ECO:0000256" key="22">
    <source>
        <dbReference type="ARBA" id="ARBA00023054"/>
    </source>
</evidence>
<dbReference type="PROSITE" id="PS50003">
    <property type="entry name" value="PH_DOMAIN"/>
    <property type="match status" value="1"/>
</dbReference>
<evidence type="ECO:0000256" key="34">
    <source>
        <dbReference type="SAM" id="MobiDB-lite"/>
    </source>
</evidence>
<dbReference type="PROSITE" id="PS50108">
    <property type="entry name" value="CRIB"/>
    <property type="match status" value="1"/>
</dbReference>
<feature type="compositionally biased region" description="Polar residues" evidence="34">
    <location>
        <begin position="1511"/>
        <end position="1527"/>
    </location>
</feature>
<comment type="similarity">
    <text evidence="6">Belongs to the protein kinase superfamily. AGC Ser/Thr protein kinase family. DMPK subfamily.</text>
</comment>
<evidence type="ECO:0000256" key="8">
    <source>
        <dbReference type="ARBA" id="ARBA00022475"/>
    </source>
</evidence>
<dbReference type="Pfam" id="PF25346">
    <property type="entry name" value="PH_MRCK"/>
    <property type="match status" value="1"/>
</dbReference>
<keyword evidence="21" id="KW-0965">Cell junction</keyword>
<dbReference type="PROSITE" id="PS00107">
    <property type="entry name" value="PROTEIN_KINASE_ATP"/>
    <property type="match status" value="1"/>
</dbReference>
<keyword evidence="17" id="KW-0418">Kinase</keyword>
<dbReference type="InterPro" id="IPR017892">
    <property type="entry name" value="Pkinase_C"/>
</dbReference>
<dbReference type="GO" id="GO:0008270">
    <property type="term" value="F:zinc ion binding"/>
    <property type="evidence" value="ECO:0007669"/>
    <property type="project" value="UniProtKB-KW"/>
</dbReference>
<dbReference type="InterPro" id="IPR000961">
    <property type="entry name" value="AGC-kinase_C"/>
</dbReference>
<protein>
    <recommendedName>
        <fullName evidence="28">Serine/threonine-protein kinase MRCK beta</fullName>
        <ecNumber evidence="7">2.7.11.1</ecNumber>
    </recommendedName>
    <alternativeName>
        <fullName evidence="30">CDC42-binding protein kinase beta</fullName>
    </alternativeName>
    <alternativeName>
        <fullName evidence="31">DMPK-like beta</fullName>
    </alternativeName>
    <alternativeName>
        <fullName evidence="29">Myotonic dystrophy kinase-related CDC42-binding kinase beta</fullName>
    </alternativeName>
</protein>
<evidence type="ECO:0000256" key="15">
    <source>
        <dbReference type="ARBA" id="ARBA00022741"/>
    </source>
</evidence>
<dbReference type="InterPro" id="IPR000095">
    <property type="entry name" value="CRIB_dom"/>
</dbReference>
<dbReference type="InterPro" id="IPR017441">
    <property type="entry name" value="Protein_kinase_ATP_BS"/>
</dbReference>
<feature type="domain" description="PH" evidence="35">
    <location>
        <begin position="1003"/>
        <end position="1122"/>
    </location>
</feature>
<dbReference type="Pfam" id="PF08826">
    <property type="entry name" value="DMPK_coil"/>
    <property type="match status" value="1"/>
</dbReference>
<feature type="binding site" evidence="32">
    <location>
        <position position="106"/>
    </location>
    <ligand>
        <name>ATP</name>
        <dbReference type="ChEBI" id="CHEBI:30616"/>
    </ligand>
</feature>
<dbReference type="PROSITE" id="PS51285">
    <property type="entry name" value="AGC_KINASE_CTER"/>
    <property type="match status" value="1"/>
</dbReference>
<evidence type="ECO:0000256" key="5">
    <source>
        <dbReference type="ARBA" id="ARBA00004510"/>
    </source>
</evidence>
<comment type="catalytic activity">
    <reaction evidence="25">
        <text>L-threonyl-[protein] + ATP = O-phospho-L-threonyl-[protein] + ADP + H(+)</text>
        <dbReference type="Rhea" id="RHEA:46608"/>
        <dbReference type="Rhea" id="RHEA-COMP:11060"/>
        <dbReference type="Rhea" id="RHEA-COMP:11605"/>
        <dbReference type="ChEBI" id="CHEBI:15378"/>
        <dbReference type="ChEBI" id="CHEBI:30013"/>
        <dbReference type="ChEBI" id="CHEBI:30616"/>
        <dbReference type="ChEBI" id="CHEBI:61977"/>
        <dbReference type="ChEBI" id="CHEBI:456216"/>
        <dbReference type="EC" id="2.7.11.1"/>
    </reaction>
</comment>
<dbReference type="CDD" id="cd20865">
    <property type="entry name" value="C1_MRCKbeta"/>
    <property type="match status" value="1"/>
</dbReference>
<dbReference type="SMART" id="SM00109">
    <property type="entry name" value="C1"/>
    <property type="match status" value="1"/>
</dbReference>
<reference evidence="41" key="2">
    <citation type="submission" date="2025-09" db="UniProtKB">
        <authorList>
            <consortium name="Ensembl"/>
        </authorList>
    </citation>
    <scope>IDENTIFICATION</scope>
</reference>
<dbReference type="FunFam" id="1.20.5.340:FF:000010">
    <property type="entry name" value="Non-specific serine/threonine protein kinase"/>
    <property type="match status" value="1"/>
</dbReference>
<keyword evidence="22 33" id="KW-0175">Coiled coil</keyword>
<dbReference type="Gene3D" id="3.30.60.20">
    <property type="match status" value="1"/>
</dbReference>
<dbReference type="GO" id="GO:0004674">
    <property type="term" value="F:protein serine/threonine kinase activity"/>
    <property type="evidence" value="ECO:0007669"/>
    <property type="project" value="UniProtKB-KW"/>
</dbReference>
<dbReference type="SUPFAM" id="SSF50729">
    <property type="entry name" value="PH domain-like"/>
    <property type="match status" value="1"/>
</dbReference>
<keyword evidence="15 32" id="KW-0547">Nucleotide-binding</keyword>
<feature type="region of interest" description="Disordered" evidence="34">
    <location>
        <begin position="1472"/>
        <end position="1527"/>
    </location>
</feature>
<dbReference type="PROSITE" id="PS00108">
    <property type="entry name" value="PROTEIN_KINASE_ST"/>
    <property type="match status" value="1"/>
</dbReference>
<dbReference type="FunFam" id="3.30.200.20:FF:001044">
    <property type="entry name" value="Serine/threonine-protein kinase MRCK beta"/>
    <property type="match status" value="1"/>
</dbReference>
<dbReference type="InterPro" id="IPR031597">
    <property type="entry name" value="KELK"/>
</dbReference>
<dbReference type="EC" id="2.7.11.1" evidence="7"/>
<dbReference type="Proteomes" id="UP000694419">
    <property type="component" value="Unplaced"/>
</dbReference>
<dbReference type="GO" id="GO:0070161">
    <property type="term" value="C:anchoring junction"/>
    <property type="evidence" value="ECO:0007669"/>
    <property type="project" value="UniProtKB-SubCell"/>
</dbReference>
<evidence type="ECO:0000256" key="2">
    <source>
        <dbReference type="ARBA" id="ARBA00004282"/>
    </source>
</evidence>
<dbReference type="PANTHER" id="PTHR22988:SF34">
    <property type="entry name" value="SERINE_THREONINE-PROTEIN KINASE MRCK BETA"/>
    <property type="match status" value="1"/>
</dbReference>
<keyword evidence="11" id="KW-0723">Serine/threonine-protein kinase</keyword>
<dbReference type="InterPro" id="IPR001849">
    <property type="entry name" value="PH_domain"/>
</dbReference>
<dbReference type="InterPro" id="IPR001180">
    <property type="entry name" value="CNH_dom"/>
</dbReference>
<keyword evidence="18" id="KW-0862">Zinc</keyword>
<keyword evidence="19 32" id="KW-0067">ATP-binding</keyword>
<dbReference type="GO" id="GO:0031032">
    <property type="term" value="P:actomyosin structure organization"/>
    <property type="evidence" value="ECO:0007669"/>
    <property type="project" value="UniProtKB-ARBA"/>
</dbReference>
<dbReference type="GO" id="GO:0005524">
    <property type="term" value="F:ATP binding"/>
    <property type="evidence" value="ECO:0007669"/>
    <property type="project" value="UniProtKB-UniRule"/>
</dbReference>
<keyword evidence="9" id="KW-0488">Methylation</keyword>
<evidence type="ECO:0000256" key="4">
    <source>
        <dbReference type="ARBA" id="ARBA00004496"/>
    </source>
</evidence>
<keyword evidence="13" id="KW-0808">Transferase</keyword>
<dbReference type="InterPro" id="IPR046349">
    <property type="entry name" value="C1-like_sf"/>
</dbReference>
<dbReference type="Pfam" id="PF00433">
    <property type="entry name" value="Pkinase_C"/>
    <property type="match status" value="1"/>
</dbReference>
<dbReference type="FunFam" id="3.30.200.20:FF:001209">
    <property type="entry name" value="Serine/threonine-protein kinase MRCK beta"/>
    <property type="match status" value="1"/>
</dbReference>
<dbReference type="InterPro" id="IPR057529">
    <property type="entry name" value="MRCK/ROCK_PH"/>
</dbReference>
<evidence type="ECO:0000256" key="19">
    <source>
        <dbReference type="ARBA" id="ARBA00022840"/>
    </source>
</evidence>
<dbReference type="SMART" id="SM00220">
    <property type="entry name" value="S_TKc"/>
    <property type="match status" value="1"/>
</dbReference>